<evidence type="ECO:0008006" key="4">
    <source>
        <dbReference type="Google" id="ProtNLM"/>
    </source>
</evidence>
<feature type="transmembrane region" description="Helical" evidence="1">
    <location>
        <begin position="89"/>
        <end position="110"/>
    </location>
</feature>
<dbReference type="Proteomes" id="UP000199114">
    <property type="component" value="Unassembled WGS sequence"/>
</dbReference>
<organism evidence="2 3">
    <name type="scientific">Natrinema salaciae</name>
    <dbReference type="NCBI Taxonomy" id="1186196"/>
    <lineage>
        <taxon>Archaea</taxon>
        <taxon>Methanobacteriati</taxon>
        <taxon>Methanobacteriota</taxon>
        <taxon>Stenosarchaea group</taxon>
        <taxon>Halobacteria</taxon>
        <taxon>Halobacteriales</taxon>
        <taxon>Natrialbaceae</taxon>
        <taxon>Natrinema</taxon>
    </lineage>
</organism>
<gene>
    <name evidence="2" type="ORF">SAMN04489841_0201</name>
</gene>
<name>A0A1H8ZL17_9EURY</name>
<keyword evidence="1" id="KW-0812">Transmembrane</keyword>
<evidence type="ECO:0000313" key="2">
    <source>
        <dbReference type="EMBL" id="SEP65102.1"/>
    </source>
</evidence>
<dbReference type="EMBL" id="FOFD01000001">
    <property type="protein sequence ID" value="SEP65102.1"/>
    <property type="molecule type" value="Genomic_DNA"/>
</dbReference>
<dbReference type="AlphaFoldDB" id="A0A1H8ZL17"/>
<accession>A0A1H8ZL17</accession>
<keyword evidence="3" id="KW-1185">Reference proteome</keyword>
<keyword evidence="1" id="KW-1133">Transmembrane helix</keyword>
<feature type="transmembrane region" description="Helical" evidence="1">
    <location>
        <begin position="50"/>
        <end position="69"/>
    </location>
</feature>
<evidence type="ECO:0000256" key="1">
    <source>
        <dbReference type="SAM" id="Phobius"/>
    </source>
</evidence>
<dbReference type="RefSeq" id="WP_090611800.1">
    <property type="nucleotide sequence ID" value="NZ_FOFD01000001.1"/>
</dbReference>
<reference evidence="3" key="1">
    <citation type="submission" date="2016-10" db="EMBL/GenBank/DDBJ databases">
        <authorList>
            <person name="Varghese N."/>
            <person name="Submissions S."/>
        </authorList>
    </citation>
    <scope>NUCLEOTIDE SEQUENCE [LARGE SCALE GENOMIC DNA]</scope>
    <source>
        <strain evidence="3">DSM 25055</strain>
    </source>
</reference>
<protein>
    <recommendedName>
        <fullName evidence="4">Zinc transporter, ZIP family</fullName>
    </recommendedName>
</protein>
<keyword evidence="1" id="KW-0472">Membrane</keyword>
<evidence type="ECO:0000313" key="3">
    <source>
        <dbReference type="Proteomes" id="UP000199114"/>
    </source>
</evidence>
<feature type="transmembrane region" description="Helical" evidence="1">
    <location>
        <begin position="226"/>
        <end position="250"/>
    </location>
</feature>
<sequence length="259" mass="26081">MELTRSTGTGGRRAIATAFVALAALALWPAAVEAHGISAGEGSHGPAVPFVAAVGLSALLSLFVGLAIVSYYRPRVARSGRGATTRREVAVLLVALGLAASLAALTQQWLPTVAAGALGSTVAWIGRTRGITPHAGCADAALGAILTHRAVEGILVAGIYATNASFGLLALSLLTVHAIAEAAAVGGLYAPVSRGWGIWSVVAIQLSFVAGAVAGDLFAWVLPPALVSALLASVGGVLFVAGATEIRVVVIRNRDRLEA</sequence>
<feature type="transmembrane region" description="Helical" evidence="1">
    <location>
        <begin position="196"/>
        <end position="220"/>
    </location>
</feature>
<proteinExistence type="predicted"/>
<dbReference type="OrthoDB" id="187924at2157"/>